<evidence type="ECO:0000256" key="4">
    <source>
        <dbReference type="ARBA" id="ARBA00022452"/>
    </source>
</evidence>
<organism evidence="13 14">
    <name type="scientific">Rhodoferax koreensis</name>
    <dbReference type="NCBI Taxonomy" id="1842727"/>
    <lineage>
        <taxon>Bacteria</taxon>
        <taxon>Pseudomonadati</taxon>
        <taxon>Pseudomonadota</taxon>
        <taxon>Betaproteobacteria</taxon>
        <taxon>Burkholderiales</taxon>
        <taxon>Comamonadaceae</taxon>
        <taxon>Rhodoferax</taxon>
    </lineage>
</organism>
<dbReference type="STRING" id="1842727.RD110_11860"/>
<name>A0A1P8JVN2_9BURK</name>
<dbReference type="GO" id="GO:0006811">
    <property type="term" value="P:monoatomic ion transport"/>
    <property type="evidence" value="ECO:0007669"/>
    <property type="project" value="UniProtKB-KW"/>
</dbReference>
<dbReference type="InterPro" id="IPR033900">
    <property type="entry name" value="Gram_neg_porin_domain"/>
</dbReference>
<dbReference type="OrthoDB" id="6975458at2"/>
<proteinExistence type="predicted"/>
<dbReference type="Proteomes" id="UP000186609">
    <property type="component" value="Chromosome"/>
</dbReference>
<dbReference type="Pfam" id="PF13609">
    <property type="entry name" value="Porin_4"/>
    <property type="match status" value="1"/>
</dbReference>
<accession>A0A1P8JVN2</accession>
<reference evidence="13 14" key="1">
    <citation type="submission" date="2017-01" db="EMBL/GenBank/DDBJ databases">
        <authorList>
            <person name="Mah S.A."/>
            <person name="Swanson W.J."/>
            <person name="Moy G.W."/>
            <person name="Vacquier V.D."/>
        </authorList>
    </citation>
    <scope>NUCLEOTIDE SEQUENCE [LARGE SCALE GENOMIC DNA]</scope>
    <source>
        <strain evidence="13 14">DCY110</strain>
    </source>
</reference>
<dbReference type="InterPro" id="IPR050298">
    <property type="entry name" value="Gram-neg_bact_OMP"/>
</dbReference>
<dbReference type="GO" id="GO:0046930">
    <property type="term" value="C:pore complex"/>
    <property type="evidence" value="ECO:0007669"/>
    <property type="project" value="UniProtKB-KW"/>
</dbReference>
<dbReference type="GO" id="GO:0009279">
    <property type="term" value="C:cell outer membrane"/>
    <property type="evidence" value="ECO:0007669"/>
    <property type="project" value="UniProtKB-SubCell"/>
</dbReference>
<evidence type="ECO:0000256" key="1">
    <source>
        <dbReference type="ARBA" id="ARBA00004571"/>
    </source>
</evidence>
<feature type="domain" description="Porin" evidence="12">
    <location>
        <begin position="12"/>
        <end position="317"/>
    </location>
</feature>
<evidence type="ECO:0000256" key="7">
    <source>
        <dbReference type="ARBA" id="ARBA00023065"/>
    </source>
</evidence>
<protein>
    <recommendedName>
        <fullName evidence="12">Porin domain-containing protein</fullName>
    </recommendedName>
</protein>
<evidence type="ECO:0000256" key="11">
    <source>
        <dbReference type="SAM" id="SignalP"/>
    </source>
</evidence>
<sequence>MKRLKTAFLPASAVLLATSALAQSSLTLSGRVDLGLLHAPTDLAKGTDSSNQVAESSNGRLNLSGREDLGSGLSAFFMMEARFNADTGAITDQAAFFKDKSWVGLASKDWGEVKMGRLHSPQYGIGTAGRYEAFIGDSYASMGTRGARSANQWNNSVYYTTPTVGGFHAGVIKRFGEGVSANGVGGHLVYADGPLSLAYSYQKEQDTTIPTIFSAIKTHTLGGFYDFGVVKFVGTYARSSGVNTAHTGSEVVWTAGARVPLGPGEFRTSYRVMDDTNRKATGDASGDQDSRRFSVGYAWYLSKLTSINLSLVRERQKRYSASGATTVDNAGNGAEAALRVMF</sequence>
<evidence type="ECO:0000256" key="2">
    <source>
        <dbReference type="ARBA" id="ARBA00011233"/>
    </source>
</evidence>
<comment type="subunit">
    <text evidence="2">Homotrimer.</text>
</comment>
<keyword evidence="4" id="KW-1134">Transmembrane beta strand</keyword>
<dbReference type="PANTHER" id="PTHR34501">
    <property type="entry name" value="PROTEIN YDDL-RELATED"/>
    <property type="match status" value="1"/>
</dbReference>
<dbReference type="CDD" id="cd00342">
    <property type="entry name" value="gram_neg_porins"/>
    <property type="match status" value="1"/>
</dbReference>
<dbReference type="InterPro" id="IPR023614">
    <property type="entry name" value="Porin_dom_sf"/>
</dbReference>
<evidence type="ECO:0000256" key="9">
    <source>
        <dbReference type="ARBA" id="ARBA00023136"/>
    </source>
</evidence>
<gene>
    <name evidence="13" type="ORF">RD110_11860</name>
</gene>
<evidence type="ECO:0000256" key="6">
    <source>
        <dbReference type="ARBA" id="ARBA00022729"/>
    </source>
</evidence>
<keyword evidence="9" id="KW-0472">Membrane</keyword>
<dbReference type="KEGG" id="rhy:RD110_11860"/>
<comment type="subcellular location">
    <subcellularLocation>
        <location evidence="1">Cell outer membrane</location>
        <topology evidence="1">Multi-pass membrane protein</topology>
    </subcellularLocation>
</comment>
<keyword evidence="14" id="KW-1185">Reference proteome</keyword>
<evidence type="ECO:0000256" key="5">
    <source>
        <dbReference type="ARBA" id="ARBA00022692"/>
    </source>
</evidence>
<keyword evidence="8" id="KW-0626">Porin</keyword>
<evidence type="ECO:0000256" key="10">
    <source>
        <dbReference type="ARBA" id="ARBA00023237"/>
    </source>
</evidence>
<evidence type="ECO:0000313" key="13">
    <source>
        <dbReference type="EMBL" id="APW37807.1"/>
    </source>
</evidence>
<dbReference type="Gene3D" id="2.40.160.10">
    <property type="entry name" value="Porin"/>
    <property type="match status" value="1"/>
</dbReference>
<keyword evidence="3" id="KW-0813">Transport</keyword>
<evidence type="ECO:0000259" key="12">
    <source>
        <dbReference type="Pfam" id="PF13609"/>
    </source>
</evidence>
<keyword evidence="7" id="KW-0406">Ion transport</keyword>
<evidence type="ECO:0000256" key="3">
    <source>
        <dbReference type="ARBA" id="ARBA00022448"/>
    </source>
</evidence>
<evidence type="ECO:0000256" key="8">
    <source>
        <dbReference type="ARBA" id="ARBA00023114"/>
    </source>
</evidence>
<evidence type="ECO:0000313" key="14">
    <source>
        <dbReference type="Proteomes" id="UP000186609"/>
    </source>
</evidence>
<dbReference type="RefSeq" id="WP_076199686.1">
    <property type="nucleotide sequence ID" value="NZ_CP019236.1"/>
</dbReference>
<keyword evidence="5" id="KW-0812">Transmembrane</keyword>
<keyword evidence="10" id="KW-0998">Cell outer membrane</keyword>
<dbReference type="EMBL" id="CP019236">
    <property type="protein sequence ID" value="APW37807.1"/>
    <property type="molecule type" value="Genomic_DNA"/>
</dbReference>
<dbReference type="PANTHER" id="PTHR34501:SF9">
    <property type="entry name" value="MAJOR OUTER MEMBRANE PROTEIN P.IA"/>
    <property type="match status" value="1"/>
</dbReference>
<keyword evidence="6 11" id="KW-0732">Signal</keyword>
<feature type="chain" id="PRO_5012659071" description="Porin domain-containing protein" evidence="11">
    <location>
        <begin position="23"/>
        <end position="342"/>
    </location>
</feature>
<dbReference type="GO" id="GO:0015288">
    <property type="term" value="F:porin activity"/>
    <property type="evidence" value="ECO:0007669"/>
    <property type="project" value="UniProtKB-KW"/>
</dbReference>
<dbReference type="SUPFAM" id="SSF56935">
    <property type="entry name" value="Porins"/>
    <property type="match status" value="1"/>
</dbReference>
<feature type="signal peptide" evidence="11">
    <location>
        <begin position="1"/>
        <end position="22"/>
    </location>
</feature>
<dbReference type="AlphaFoldDB" id="A0A1P8JVN2"/>